<evidence type="ECO:0000313" key="1">
    <source>
        <dbReference type="EMBL" id="CAD5331089.1"/>
    </source>
</evidence>
<evidence type="ECO:0000313" key="4">
    <source>
        <dbReference type="Proteomes" id="UP000516314"/>
    </source>
</evidence>
<protein>
    <submittedName>
        <fullName evidence="1">(thale cress) hypothetical protein</fullName>
    </submittedName>
</protein>
<dbReference type="EMBL" id="LR881470">
    <property type="protein sequence ID" value="CAD5331089.1"/>
    <property type="molecule type" value="Genomic_DNA"/>
</dbReference>
<dbReference type="EMBL" id="LUHQ01000005">
    <property type="protein sequence ID" value="OAO95812.1"/>
    <property type="molecule type" value="Genomic_DNA"/>
</dbReference>
<name>A0A178USF7_ARATH</name>
<dbReference type="AlphaFoldDB" id="A0A178USF7"/>
<dbReference type="Proteomes" id="UP000078284">
    <property type="component" value="Chromosome 5"/>
</dbReference>
<evidence type="ECO:0000313" key="2">
    <source>
        <dbReference type="EMBL" id="OAO95812.1"/>
    </source>
</evidence>
<dbReference type="Proteomes" id="UP000516314">
    <property type="component" value="Chromosome 5"/>
</dbReference>
<evidence type="ECO:0000313" key="3">
    <source>
        <dbReference type="Proteomes" id="UP000078284"/>
    </source>
</evidence>
<reference evidence="3" key="1">
    <citation type="journal article" date="2016" name="Proc. Natl. Acad. Sci. U.S.A.">
        <title>Chromosome-level assembly of Arabidopsis thaliana Ler reveals the extent of translocation and inversion polymorphisms.</title>
        <authorList>
            <person name="Zapata L."/>
            <person name="Ding J."/>
            <person name="Willing E.M."/>
            <person name="Hartwig B."/>
            <person name="Bezdan D."/>
            <person name="Jiao W.B."/>
            <person name="Patel V."/>
            <person name="Velikkakam James G."/>
            <person name="Koornneef M."/>
            <person name="Ossowski S."/>
            <person name="Schneeberger K."/>
        </authorList>
    </citation>
    <scope>NUCLEOTIDE SEQUENCE [LARGE SCALE GENOMIC DNA]</scope>
    <source>
        <strain evidence="3">cv. Landsberg erecta</strain>
    </source>
</reference>
<proteinExistence type="predicted"/>
<organism evidence="2 3">
    <name type="scientific">Arabidopsis thaliana</name>
    <name type="common">Mouse-ear cress</name>
    <dbReference type="NCBI Taxonomy" id="3702"/>
    <lineage>
        <taxon>Eukaryota</taxon>
        <taxon>Viridiplantae</taxon>
        <taxon>Streptophyta</taxon>
        <taxon>Embryophyta</taxon>
        <taxon>Tracheophyta</taxon>
        <taxon>Spermatophyta</taxon>
        <taxon>Magnoliopsida</taxon>
        <taxon>eudicotyledons</taxon>
        <taxon>Gunneridae</taxon>
        <taxon>Pentapetalae</taxon>
        <taxon>rosids</taxon>
        <taxon>malvids</taxon>
        <taxon>Brassicales</taxon>
        <taxon>Brassicaceae</taxon>
        <taxon>Camelineae</taxon>
        <taxon>Arabidopsis</taxon>
    </lineage>
</organism>
<sequence length="68" mass="6886">MRANAVTPRATAAVAPPTRKVVAIVAGTRIGLKMTKSGVAMVSPTIEAPKVIPANTKKTTDATAAITT</sequence>
<gene>
    <name evidence="2" type="ordered locus">AXX17_At5g07250</name>
    <name evidence="1" type="ORF">AT9943_LOCUS18582</name>
</gene>
<accession>A0A178USF7</accession>
<reference evidence="1 4" key="3">
    <citation type="submission" date="2020-09" db="EMBL/GenBank/DDBJ databases">
        <authorList>
            <person name="Ashkenazy H."/>
        </authorList>
    </citation>
    <scope>NUCLEOTIDE SEQUENCE [LARGE SCALE GENOMIC DNA]</scope>
    <source>
        <strain evidence="4">cv. Cdm-0</strain>
    </source>
</reference>
<reference evidence="2" key="2">
    <citation type="submission" date="2016-03" db="EMBL/GenBank/DDBJ databases">
        <title>Full-length assembly of Arabidopsis thaliana Ler reveals the complement of translocations and inversions.</title>
        <authorList>
            <person name="Zapata L."/>
            <person name="Schneeberger K."/>
            <person name="Ossowski S."/>
        </authorList>
    </citation>
    <scope>NUCLEOTIDE SEQUENCE [LARGE SCALE GENOMIC DNA]</scope>
    <source>
        <tissue evidence="2">Leaf</tissue>
    </source>
</reference>